<dbReference type="InterPro" id="IPR051265">
    <property type="entry name" value="HIBADH-related_NP60_sf"/>
</dbReference>
<accession>A0A7Y3WGD3</accession>
<dbReference type="GO" id="GO:0050661">
    <property type="term" value="F:NADP binding"/>
    <property type="evidence" value="ECO:0007669"/>
    <property type="project" value="InterPro"/>
</dbReference>
<feature type="domain" description="6-phosphogluconate dehydrogenase NADP-binding" evidence="2">
    <location>
        <begin position="3"/>
        <end position="160"/>
    </location>
</feature>
<sequence length="292" mass="30695">MTTIGFLGAGRMGTALVRTLLKNGHNVHVWNRTAAKAEALAAFGAVPASGPEAAIAGADIAIVNLLDYAASDAQLRKPAVMQALKGKLLVQLTSGSPKTARDTGTWATDNGMAYLDGAIMATPNVIGSSETLILYSGSRPHYEKHATLFAELGGKSAFVGEDFGKASALDSALLAQMWGTLFGTLQALAIIRAESIDAETYAGFLPLVQPVIDAAEQDLMQRVRDGRDRGDDDTLASIAAHSAAFHHLREIVRERGINSAISDAFGSLLESAIAKGHQDDDFAMLARFMAAA</sequence>
<proteinExistence type="predicted"/>
<organism evidence="4 5">
    <name type="scientific">Rhizobium sophorae</name>
    <dbReference type="NCBI Taxonomy" id="1535242"/>
    <lineage>
        <taxon>Bacteria</taxon>
        <taxon>Pseudomonadati</taxon>
        <taxon>Pseudomonadota</taxon>
        <taxon>Alphaproteobacteria</taxon>
        <taxon>Hyphomicrobiales</taxon>
        <taxon>Rhizobiaceae</taxon>
        <taxon>Rhizobium/Agrobacterium group</taxon>
        <taxon>Rhizobium</taxon>
    </lineage>
</organism>
<reference evidence="4 5" key="1">
    <citation type="submission" date="2020-02" db="EMBL/GenBank/DDBJ databases">
        <authorList>
            <person name="Sun Q."/>
        </authorList>
    </citation>
    <scope>NUCLEOTIDE SEQUENCE [LARGE SCALE GENOMIC DNA]</scope>
    <source>
        <strain evidence="4 5">CCBAU 03386</strain>
    </source>
</reference>
<dbReference type="Gene3D" id="1.10.1040.10">
    <property type="entry name" value="N-(1-d-carboxylethyl)-l-norvaline Dehydrogenase, domain 2"/>
    <property type="match status" value="1"/>
</dbReference>
<evidence type="ECO:0000259" key="3">
    <source>
        <dbReference type="Pfam" id="PF21761"/>
    </source>
</evidence>
<dbReference type="EMBL" id="JABFCN010000035">
    <property type="protein sequence ID" value="NNU39103.1"/>
    <property type="molecule type" value="Genomic_DNA"/>
</dbReference>
<dbReference type="PIRSF" id="PIRSF000103">
    <property type="entry name" value="HIBADH"/>
    <property type="match status" value="1"/>
</dbReference>
<dbReference type="InterPro" id="IPR036291">
    <property type="entry name" value="NAD(P)-bd_dom_sf"/>
</dbReference>
<evidence type="ECO:0000313" key="5">
    <source>
        <dbReference type="Proteomes" id="UP000519972"/>
    </source>
</evidence>
<dbReference type="Pfam" id="PF21761">
    <property type="entry name" value="RedAm-like_C"/>
    <property type="match status" value="1"/>
</dbReference>
<dbReference type="PANTHER" id="PTHR43580">
    <property type="entry name" value="OXIDOREDUCTASE GLYR1-RELATED"/>
    <property type="match status" value="1"/>
</dbReference>
<feature type="domain" description="NADPH-dependent reductive aminase-like C-terminal" evidence="3">
    <location>
        <begin position="162"/>
        <end position="289"/>
    </location>
</feature>
<dbReference type="InterPro" id="IPR013328">
    <property type="entry name" value="6PGD_dom2"/>
</dbReference>
<keyword evidence="1" id="KW-0560">Oxidoreductase</keyword>
<dbReference type="AlphaFoldDB" id="A0A7Y3WGD3"/>
<dbReference type="RefSeq" id="WP_168310145.1">
    <property type="nucleotide sequence ID" value="NZ_JABFCN010000035.1"/>
</dbReference>
<evidence type="ECO:0000313" key="4">
    <source>
        <dbReference type="EMBL" id="NNU39103.1"/>
    </source>
</evidence>
<gene>
    <name evidence="4" type="ORF">G9X64_22000</name>
</gene>
<keyword evidence="5" id="KW-1185">Reference proteome</keyword>
<evidence type="ECO:0000259" key="2">
    <source>
        <dbReference type="Pfam" id="PF03446"/>
    </source>
</evidence>
<comment type="caution">
    <text evidence="4">The sequence shown here is derived from an EMBL/GenBank/DDBJ whole genome shotgun (WGS) entry which is preliminary data.</text>
</comment>
<dbReference type="PANTHER" id="PTHR43580:SF2">
    <property type="entry name" value="CYTOKINE-LIKE NUCLEAR FACTOR N-PAC"/>
    <property type="match status" value="1"/>
</dbReference>
<dbReference type="GO" id="GO:0016491">
    <property type="term" value="F:oxidoreductase activity"/>
    <property type="evidence" value="ECO:0007669"/>
    <property type="project" value="UniProtKB-KW"/>
</dbReference>
<dbReference type="Gene3D" id="3.40.50.720">
    <property type="entry name" value="NAD(P)-binding Rossmann-like Domain"/>
    <property type="match status" value="1"/>
</dbReference>
<evidence type="ECO:0000256" key="1">
    <source>
        <dbReference type="ARBA" id="ARBA00023002"/>
    </source>
</evidence>
<dbReference type="SUPFAM" id="SSF51735">
    <property type="entry name" value="NAD(P)-binding Rossmann-fold domains"/>
    <property type="match status" value="1"/>
</dbReference>
<dbReference type="InterPro" id="IPR015815">
    <property type="entry name" value="HIBADH-related"/>
</dbReference>
<dbReference type="InterPro" id="IPR006115">
    <property type="entry name" value="6PGDH_NADP-bd"/>
</dbReference>
<dbReference type="Proteomes" id="UP000519972">
    <property type="component" value="Unassembled WGS sequence"/>
</dbReference>
<dbReference type="InterPro" id="IPR048666">
    <property type="entry name" value="RedAm-like_C"/>
</dbReference>
<dbReference type="Pfam" id="PF03446">
    <property type="entry name" value="NAD_binding_2"/>
    <property type="match status" value="1"/>
</dbReference>
<name>A0A7Y3WGD3_9HYPH</name>
<protein>
    <submittedName>
        <fullName evidence="4">NAD(P)-dependent oxidoreductase</fullName>
    </submittedName>
</protein>